<dbReference type="RefSeq" id="WP_184350017.1">
    <property type="nucleotide sequence ID" value="NZ_JACHJH010000004.1"/>
</dbReference>
<name>A0A7W7LPR1_9ACTN</name>
<feature type="DNA-binding region" description="OmpR/PhoB-type" evidence="6">
    <location>
        <begin position="5"/>
        <end position="110"/>
    </location>
</feature>
<dbReference type="PANTHER" id="PTHR35807:SF1">
    <property type="entry name" value="TRANSCRIPTIONAL REGULATOR REDD"/>
    <property type="match status" value="1"/>
</dbReference>
<dbReference type="InterPro" id="IPR001867">
    <property type="entry name" value="OmpR/PhoB-type_DNA-bd"/>
</dbReference>
<evidence type="ECO:0000256" key="5">
    <source>
        <dbReference type="ARBA" id="ARBA00023163"/>
    </source>
</evidence>
<evidence type="ECO:0000256" key="1">
    <source>
        <dbReference type="ARBA" id="ARBA00005820"/>
    </source>
</evidence>
<dbReference type="InterPro" id="IPR051677">
    <property type="entry name" value="AfsR-DnrI-RedD_regulator"/>
</dbReference>
<comment type="caution">
    <text evidence="9">The sequence shown here is derived from an EMBL/GenBank/DDBJ whole genome shotgun (WGS) entry which is preliminary data.</text>
</comment>
<evidence type="ECO:0000256" key="6">
    <source>
        <dbReference type="PROSITE-ProRule" id="PRU01091"/>
    </source>
</evidence>
<dbReference type="InterPro" id="IPR005158">
    <property type="entry name" value="BTAD"/>
</dbReference>
<dbReference type="Gene3D" id="1.10.10.10">
    <property type="entry name" value="Winged helix-like DNA-binding domain superfamily/Winged helix DNA-binding domain"/>
    <property type="match status" value="1"/>
</dbReference>
<evidence type="ECO:0000259" key="8">
    <source>
        <dbReference type="PROSITE" id="PS51755"/>
    </source>
</evidence>
<feature type="compositionally biased region" description="Basic and acidic residues" evidence="7">
    <location>
        <begin position="460"/>
        <end position="472"/>
    </location>
</feature>
<dbReference type="SUPFAM" id="SSF52540">
    <property type="entry name" value="P-loop containing nucleoside triphosphate hydrolases"/>
    <property type="match status" value="1"/>
</dbReference>
<keyword evidence="2" id="KW-0902">Two-component regulatory system</keyword>
<keyword evidence="10" id="KW-1185">Reference proteome</keyword>
<dbReference type="Proteomes" id="UP000556084">
    <property type="component" value="Unassembled WGS sequence"/>
</dbReference>
<organism evidence="9 10">
    <name type="scientific">Streptomyces olivoverticillatus</name>
    <dbReference type="NCBI Taxonomy" id="66427"/>
    <lineage>
        <taxon>Bacteria</taxon>
        <taxon>Bacillati</taxon>
        <taxon>Actinomycetota</taxon>
        <taxon>Actinomycetes</taxon>
        <taxon>Kitasatosporales</taxon>
        <taxon>Streptomycetaceae</taxon>
        <taxon>Streptomyces</taxon>
    </lineage>
</organism>
<dbReference type="InterPro" id="IPR019734">
    <property type="entry name" value="TPR_rpt"/>
</dbReference>
<keyword evidence="5" id="KW-0804">Transcription</keyword>
<dbReference type="Gene3D" id="3.40.50.300">
    <property type="entry name" value="P-loop containing nucleotide triphosphate hydrolases"/>
    <property type="match status" value="1"/>
</dbReference>
<dbReference type="PANTHER" id="PTHR35807">
    <property type="entry name" value="TRANSCRIPTIONAL REGULATOR REDD-RELATED"/>
    <property type="match status" value="1"/>
</dbReference>
<dbReference type="AlphaFoldDB" id="A0A7W7LPR1"/>
<dbReference type="InterPro" id="IPR036388">
    <property type="entry name" value="WH-like_DNA-bd_sf"/>
</dbReference>
<dbReference type="PROSITE" id="PS51755">
    <property type="entry name" value="OMPR_PHOB"/>
    <property type="match status" value="1"/>
</dbReference>
<dbReference type="CDD" id="cd15831">
    <property type="entry name" value="BTAD"/>
    <property type="match status" value="1"/>
</dbReference>
<dbReference type="GO" id="GO:0003677">
    <property type="term" value="F:DNA binding"/>
    <property type="evidence" value="ECO:0007669"/>
    <property type="project" value="UniProtKB-UniRule"/>
</dbReference>
<evidence type="ECO:0000256" key="4">
    <source>
        <dbReference type="ARBA" id="ARBA00023125"/>
    </source>
</evidence>
<feature type="domain" description="OmpR/PhoB-type" evidence="8">
    <location>
        <begin position="5"/>
        <end position="110"/>
    </location>
</feature>
<comment type="similarity">
    <text evidence="1">Belongs to the AfsR/DnrI/RedD regulatory family.</text>
</comment>
<evidence type="ECO:0000256" key="2">
    <source>
        <dbReference type="ARBA" id="ARBA00023012"/>
    </source>
</evidence>
<dbReference type="Pfam" id="PF13424">
    <property type="entry name" value="TPR_12"/>
    <property type="match status" value="1"/>
</dbReference>
<dbReference type="SMART" id="SM01043">
    <property type="entry name" value="BTAD"/>
    <property type="match status" value="1"/>
</dbReference>
<accession>A0A7W7LPR1</accession>
<dbReference type="Gene3D" id="1.25.40.10">
    <property type="entry name" value="Tetratricopeptide repeat domain"/>
    <property type="match status" value="2"/>
</dbReference>
<dbReference type="SUPFAM" id="SSF48452">
    <property type="entry name" value="TPR-like"/>
    <property type="match status" value="3"/>
</dbReference>
<evidence type="ECO:0000256" key="7">
    <source>
        <dbReference type="SAM" id="MobiDB-lite"/>
    </source>
</evidence>
<dbReference type="Pfam" id="PF00486">
    <property type="entry name" value="Trans_reg_C"/>
    <property type="match status" value="1"/>
</dbReference>
<dbReference type="SMART" id="SM00862">
    <property type="entry name" value="Trans_reg_C"/>
    <property type="match status" value="1"/>
</dbReference>
<dbReference type="InterPro" id="IPR027417">
    <property type="entry name" value="P-loop_NTPase"/>
</dbReference>
<dbReference type="GO" id="GO:0000160">
    <property type="term" value="P:phosphorelay signal transduction system"/>
    <property type="evidence" value="ECO:0007669"/>
    <property type="project" value="UniProtKB-KW"/>
</dbReference>
<feature type="region of interest" description="Disordered" evidence="7">
    <location>
        <begin position="451"/>
        <end position="555"/>
    </location>
</feature>
<dbReference type="EMBL" id="JACHJH010000004">
    <property type="protein sequence ID" value="MBB4894195.1"/>
    <property type="molecule type" value="Genomic_DNA"/>
</dbReference>
<evidence type="ECO:0000313" key="10">
    <source>
        <dbReference type="Proteomes" id="UP000556084"/>
    </source>
</evidence>
<evidence type="ECO:0000256" key="3">
    <source>
        <dbReference type="ARBA" id="ARBA00023015"/>
    </source>
</evidence>
<dbReference type="SUPFAM" id="SSF46894">
    <property type="entry name" value="C-terminal effector domain of the bipartite response regulators"/>
    <property type="match status" value="1"/>
</dbReference>
<dbReference type="SMART" id="SM00028">
    <property type="entry name" value="TPR"/>
    <property type="match status" value="4"/>
</dbReference>
<keyword evidence="4 6" id="KW-0238">DNA-binding</keyword>
<evidence type="ECO:0000313" key="9">
    <source>
        <dbReference type="EMBL" id="MBB4894195.1"/>
    </source>
</evidence>
<dbReference type="GO" id="GO:0006355">
    <property type="term" value="P:regulation of DNA-templated transcription"/>
    <property type="evidence" value="ECO:0007669"/>
    <property type="project" value="InterPro"/>
</dbReference>
<dbReference type="InterPro" id="IPR016032">
    <property type="entry name" value="Sig_transdc_resp-reg_C-effctor"/>
</dbReference>
<protein>
    <submittedName>
        <fullName evidence="9">DNA-binding SARP family transcriptional activator</fullName>
    </submittedName>
</protein>
<dbReference type="Pfam" id="PF03704">
    <property type="entry name" value="BTAD"/>
    <property type="match status" value="1"/>
</dbReference>
<sequence length="1079" mass="112537">MHSENDGTSAGPGLRFHVLGPVRAERDGQPLQLGSPQQRAALAILLLRDGRPLSVSEFVGALWGDAPPQRAVTTLRSYVSRLRATLEPDRPPRGRAQLLVSAGGGFAVRAEDGALDAAVFQDHLTAAASARRAGDTTGAHERLTCALRLWEGTALAGLPGPYAERERARLAELRLAAREDLLDCALALGRHEAVVADLRALAAEDPLRERPRALLMLALHRAGRQAEALAVYADARRLLAEKLGVEPGPELGRLHERVLAGDPALAAAPVAVAVAAPAAADCFPPDVAGFTGRAETVARVREALAPGGGRGTPLAVLTGPGGAGKTALAVHTAYALRGALPDGRIHVDLRGEALDAPGHLLRELGVTDESMPEGPERRTALYRSLTTGRRMLILLDDARDADQILRLMPGGSTCAVLATGCPQGTPPGAQVIEVGPLPEEEAEALLRAAGAGGRAGLGAPDREAGSEERQARAEVPGAQAEATPGARAGLGAPDQGAGSEERQARAEVPGAQAEATPGARAGLGAPDHGAGSESPQAHSPDAGGERPDRPGPAPAAAHALVAACDGLPLALRIARAQLAAGAFTDAAGLASALEDERKRLAELREGDGLAVEAACRIAYAALGPDAARAFRLTALPDVRSFDAAVAAALLETDEATAEALARDLVAAGLVETAGPGRYGHHDLVKRSARQQSERTDSPPVRDAALLRLLDHHLATAVTALLRTRPDSPLPRHLHHRLATTGRPLHDVAGARAWLHDTHPYLLATVRQLLALDVPGALRPAADLLTIWAQLTSGTARHRDVEEPAGQALERARQAGDDAVAARLLRLLGAPHHGPDTYERAERDLRASLRMAEAAGDGLTVTLASHELGVVLTSLGRPEEALPLLVRAEERLRADGAASCAIEALADTGRAAMAAGRTEEALKAVNEAVDRAREPGHAPALAHALHQAGWVYLRTNRPAVAVERFREALELATGGPVPDPRREALLWARLAHCRLAQRQHREALTAADRALEIEGRLGDAYCRGLALAARGRALPALGEPRPGLGCLREAYEVLESRGAAEAAEVQAQLEAEFPGAGPAS</sequence>
<reference evidence="9 10" key="1">
    <citation type="submission" date="2020-08" db="EMBL/GenBank/DDBJ databases">
        <title>Genomic Encyclopedia of Type Strains, Phase III (KMG-III): the genomes of soil and plant-associated and newly described type strains.</title>
        <authorList>
            <person name="Whitman W."/>
        </authorList>
    </citation>
    <scope>NUCLEOTIDE SEQUENCE [LARGE SCALE GENOMIC DNA]</scope>
    <source>
        <strain evidence="9 10">CECT 3266</strain>
    </source>
</reference>
<dbReference type="InterPro" id="IPR011990">
    <property type="entry name" value="TPR-like_helical_dom_sf"/>
</dbReference>
<dbReference type="PRINTS" id="PR00364">
    <property type="entry name" value="DISEASERSIST"/>
</dbReference>
<gene>
    <name evidence="9" type="ORF">FHS39_003229</name>
</gene>
<keyword evidence="3" id="KW-0805">Transcription regulation</keyword>
<proteinExistence type="inferred from homology"/>